<dbReference type="AlphaFoldDB" id="A0A0D1IUG6"/>
<dbReference type="EMBL" id="JXBC01000001">
    <property type="protein sequence ID" value="KIU12968.1"/>
    <property type="molecule type" value="Genomic_DNA"/>
</dbReference>
<evidence type="ECO:0000313" key="2">
    <source>
        <dbReference type="Proteomes" id="UP000032247"/>
    </source>
</evidence>
<sequence>MNKIAAVISFVSNNCLILSHPMTPFANKHYNETYQDGGE</sequence>
<accession>A0A0D1IUG6</accession>
<proteinExistence type="predicted"/>
<evidence type="ECO:0000313" key="1">
    <source>
        <dbReference type="EMBL" id="KIU12968.1"/>
    </source>
</evidence>
<organism evidence="1 2">
    <name type="scientific">Bacillus subtilis</name>
    <dbReference type="NCBI Taxonomy" id="1423"/>
    <lineage>
        <taxon>Bacteria</taxon>
        <taxon>Bacillati</taxon>
        <taxon>Bacillota</taxon>
        <taxon>Bacilli</taxon>
        <taxon>Bacillales</taxon>
        <taxon>Bacillaceae</taxon>
        <taxon>Bacillus</taxon>
    </lineage>
</organism>
<gene>
    <name evidence="1" type="ORF">SC09_Contig17orf00094</name>
</gene>
<comment type="caution">
    <text evidence="1">The sequence shown here is derived from an EMBL/GenBank/DDBJ whole genome shotgun (WGS) entry which is preliminary data.</text>
</comment>
<dbReference type="PATRIC" id="fig|1423.173.peg.89"/>
<dbReference type="Proteomes" id="UP000032247">
    <property type="component" value="Unassembled WGS sequence"/>
</dbReference>
<protein>
    <submittedName>
        <fullName evidence="1">Uncharacterized protein</fullName>
    </submittedName>
</protein>
<reference evidence="1 2" key="1">
    <citation type="submission" date="2014-12" db="EMBL/GenBank/DDBJ databases">
        <title>Comparative genome analysis of Bacillus coagulans HM-08, Clostridium butyricum HM-68, Bacillus subtilis HM-66 and Bacillus licheniformis BL-09.</title>
        <authorList>
            <person name="Zhang H."/>
        </authorList>
    </citation>
    <scope>NUCLEOTIDE SEQUENCE [LARGE SCALE GENOMIC DNA]</scope>
    <source>
        <strain evidence="1 2">HM-66</strain>
    </source>
</reference>
<name>A0A0D1IUG6_BACIU</name>